<dbReference type="NCBIfam" id="TIGR02937">
    <property type="entry name" value="sigma70-ECF"/>
    <property type="match status" value="1"/>
</dbReference>
<evidence type="ECO:0000256" key="2">
    <source>
        <dbReference type="ARBA" id="ARBA00023015"/>
    </source>
</evidence>
<dbReference type="SUPFAM" id="SSF88946">
    <property type="entry name" value="Sigma2 domain of RNA polymerase sigma factors"/>
    <property type="match status" value="1"/>
</dbReference>
<accession>A0A644UYP0</accession>
<dbReference type="Gene3D" id="1.10.1740.10">
    <property type="match status" value="1"/>
</dbReference>
<evidence type="ECO:0000313" key="6">
    <source>
        <dbReference type="EMBL" id="MPL84160.1"/>
    </source>
</evidence>
<dbReference type="GO" id="GO:0003677">
    <property type="term" value="F:DNA binding"/>
    <property type="evidence" value="ECO:0007669"/>
    <property type="project" value="InterPro"/>
</dbReference>
<keyword evidence="3" id="KW-0731">Sigma factor</keyword>
<dbReference type="InterPro" id="IPR036388">
    <property type="entry name" value="WH-like_DNA-bd_sf"/>
</dbReference>
<proteinExistence type="inferred from homology"/>
<dbReference type="Gene3D" id="1.10.10.10">
    <property type="entry name" value="Winged helix-like DNA-binding domain superfamily/Winged helix DNA-binding domain"/>
    <property type="match status" value="1"/>
</dbReference>
<dbReference type="PANTHER" id="PTHR43133:SF46">
    <property type="entry name" value="RNA POLYMERASE SIGMA-70 FACTOR ECF SUBFAMILY"/>
    <property type="match status" value="1"/>
</dbReference>
<reference evidence="6" key="1">
    <citation type="submission" date="2019-08" db="EMBL/GenBank/DDBJ databases">
        <authorList>
            <person name="Kucharzyk K."/>
            <person name="Murdoch R.W."/>
            <person name="Higgins S."/>
            <person name="Loffler F."/>
        </authorList>
    </citation>
    <scope>NUCLEOTIDE SEQUENCE</scope>
</reference>
<dbReference type="CDD" id="cd06171">
    <property type="entry name" value="Sigma70_r4"/>
    <property type="match status" value="1"/>
</dbReference>
<sequence>MATKDSLYQQNDASLWNEIRIGNKQALGILYGRYFDSLFSYGLMYTKKTETVEDCIQDLFISIFENKSIKPVCYVQAYLLRSLRNRILADINNNITEELKEQAFDLAIEEDVLQHIFPHDDESLYLSKKMMNAFHSLNENQKNILYLRYVKELSYNEIAEILDINPQSAQNTLSRTLIKLRDIVKKI</sequence>
<dbReference type="SUPFAM" id="SSF88659">
    <property type="entry name" value="Sigma3 and sigma4 domains of RNA polymerase sigma factors"/>
    <property type="match status" value="1"/>
</dbReference>
<evidence type="ECO:0000259" key="5">
    <source>
        <dbReference type="Pfam" id="PF08281"/>
    </source>
</evidence>
<dbReference type="AlphaFoldDB" id="A0A644UYP0"/>
<dbReference type="GO" id="GO:0016987">
    <property type="term" value="F:sigma factor activity"/>
    <property type="evidence" value="ECO:0007669"/>
    <property type="project" value="UniProtKB-KW"/>
</dbReference>
<dbReference type="InterPro" id="IPR013325">
    <property type="entry name" value="RNA_pol_sigma_r2"/>
</dbReference>
<dbReference type="GO" id="GO:0006352">
    <property type="term" value="P:DNA-templated transcription initiation"/>
    <property type="evidence" value="ECO:0007669"/>
    <property type="project" value="InterPro"/>
</dbReference>
<dbReference type="Pfam" id="PF08281">
    <property type="entry name" value="Sigma70_r4_2"/>
    <property type="match status" value="1"/>
</dbReference>
<dbReference type="InterPro" id="IPR039425">
    <property type="entry name" value="RNA_pol_sigma-70-like"/>
</dbReference>
<name>A0A644UYP0_9ZZZZ</name>
<dbReference type="InterPro" id="IPR013324">
    <property type="entry name" value="RNA_pol_sigma_r3/r4-like"/>
</dbReference>
<comment type="caution">
    <text evidence="6">The sequence shown here is derived from an EMBL/GenBank/DDBJ whole genome shotgun (WGS) entry which is preliminary data.</text>
</comment>
<dbReference type="EMBL" id="VSSQ01000186">
    <property type="protein sequence ID" value="MPL84160.1"/>
    <property type="molecule type" value="Genomic_DNA"/>
</dbReference>
<dbReference type="InterPro" id="IPR014284">
    <property type="entry name" value="RNA_pol_sigma-70_dom"/>
</dbReference>
<evidence type="ECO:0000256" key="4">
    <source>
        <dbReference type="ARBA" id="ARBA00023163"/>
    </source>
</evidence>
<organism evidence="6">
    <name type="scientific">bioreactor metagenome</name>
    <dbReference type="NCBI Taxonomy" id="1076179"/>
    <lineage>
        <taxon>unclassified sequences</taxon>
        <taxon>metagenomes</taxon>
        <taxon>ecological metagenomes</taxon>
    </lineage>
</organism>
<evidence type="ECO:0000256" key="1">
    <source>
        <dbReference type="ARBA" id="ARBA00010641"/>
    </source>
</evidence>
<dbReference type="InterPro" id="IPR013249">
    <property type="entry name" value="RNA_pol_sigma70_r4_t2"/>
</dbReference>
<feature type="domain" description="RNA polymerase sigma factor 70 region 4 type 2" evidence="5">
    <location>
        <begin position="130"/>
        <end position="180"/>
    </location>
</feature>
<keyword evidence="2" id="KW-0805">Transcription regulation</keyword>
<keyword evidence="4" id="KW-0804">Transcription</keyword>
<dbReference type="PANTHER" id="PTHR43133">
    <property type="entry name" value="RNA POLYMERASE ECF-TYPE SIGMA FACTO"/>
    <property type="match status" value="1"/>
</dbReference>
<evidence type="ECO:0000256" key="3">
    <source>
        <dbReference type="ARBA" id="ARBA00023082"/>
    </source>
</evidence>
<protein>
    <recommendedName>
        <fullName evidence="5">RNA polymerase sigma factor 70 region 4 type 2 domain-containing protein</fullName>
    </recommendedName>
</protein>
<comment type="similarity">
    <text evidence="1">Belongs to the sigma-70 factor family. ECF subfamily.</text>
</comment>
<gene>
    <name evidence="6" type="ORF">SDC9_30124</name>
</gene>